<evidence type="ECO:0000313" key="3">
    <source>
        <dbReference type="EMBL" id="GJF16177.1"/>
    </source>
</evidence>
<accession>A0ABQ4VDR4</accession>
<comment type="caution">
    <text evidence="3">The sequence shown here is derived from an EMBL/GenBank/DDBJ whole genome shotgun (WGS) entry which is preliminary data.</text>
</comment>
<dbReference type="Proteomes" id="UP001060504">
    <property type="component" value="Unassembled WGS sequence"/>
</dbReference>
<keyword evidence="4" id="KW-1185">Reference proteome</keyword>
<proteinExistence type="predicted"/>
<dbReference type="EMBL" id="BPRH01002168">
    <property type="protein sequence ID" value="GJF16177.1"/>
    <property type="molecule type" value="Genomic_DNA"/>
</dbReference>
<evidence type="ECO:0000313" key="4">
    <source>
        <dbReference type="Proteomes" id="UP001060504"/>
    </source>
</evidence>
<feature type="transmembrane region" description="Helical" evidence="1">
    <location>
        <begin position="56"/>
        <end position="76"/>
    </location>
</feature>
<feature type="signal peptide" evidence="2">
    <location>
        <begin position="1"/>
        <end position="20"/>
    </location>
</feature>
<keyword evidence="1" id="KW-0472">Membrane</keyword>
<evidence type="ECO:0000256" key="1">
    <source>
        <dbReference type="SAM" id="Phobius"/>
    </source>
</evidence>
<keyword evidence="1" id="KW-1133">Transmembrane helix</keyword>
<feature type="transmembrane region" description="Helical" evidence="1">
    <location>
        <begin position="30"/>
        <end position="49"/>
    </location>
</feature>
<reference evidence="3 4" key="1">
    <citation type="submission" date="2021-08" db="EMBL/GenBank/DDBJ databases">
        <title>Draft genome sequence of Mycolicibacterium sp. NGTWS1702 strain.</title>
        <authorList>
            <person name="Matsumoto M."/>
            <person name="Tang B.C.C."/>
            <person name="Machida Y."/>
            <person name="Matoyama H."/>
            <person name="Kishihara T."/>
            <person name="Sato S."/>
            <person name="Kondo I."/>
            <person name="Sano M."/>
            <person name="Kato G."/>
        </authorList>
    </citation>
    <scope>NUCLEOTIDE SEQUENCE [LARGE SCALE GENOMIC DNA]</scope>
    <source>
        <strain evidence="3 4">NGTWSNA01</strain>
    </source>
</reference>
<gene>
    <name evidence="3" type="ORF">NGTWS1702_20670</name>
</gene>
<protein>
    <submittedName>
        <fullName evidence="3">Uncharacterized protein</fullName>
    </submittedName>
</protein>
<feature type="chain" id="PRO_5045401871" evidence="2">
    <location>
        <begin position="21"/>
        <end position="77"/>
    </location>
</feature>
<keyword evidence="2" id="KW-0732">Signal</keyword>
<name>A0ABQ4VDR4_9MYCO</name>
<organism evidence="3 4">
    <name type="scientific">Mycolicibacterium cyprinidarum</name>
    <dbReference type="NCBI Taxonomy" id="2860311"/>
    <lineage>
        <taxon>Bacteria</taxon>
        <taxon>Bacillati</taxon>
        <taxon>Actinomycetota</taxon>
        <taxon>Actinomycetes</taxon>
        <taxon>Mycobacteriales</taxon>
        <taxon>Mycobacteriaceae</taxon>
        <taxon>Mycolicibacterium</taxon>
    </lineage>
</organism>
<sequence>MVLVVLVAAVRCSSTGAVMAARAETRRWPVLAVWVAAAAMWGCCRYLAVVVTAVPVATALPVVLVVLAVLVVTAHGF</sequence>
<keyword evidence="1" id="KW-0812">Transmembrane</keyword>
<evidence type="ECO:0000256" key="2">
    <source>
        <dbReference type="SAM" id="SignalP"/>
    </source>
</evidence>